<evidence type="ECO:0000313" key="2">
    <source>
        <dbReference type="Proteomes" id="UP000664132"/>
    </source>
</evidence>
<gene>
    <name evidence="1" type="ORF">IFR04_009789</name>
</gene>
<name>A0A8H7TE06_9HELO</name>
<keyword evidence="2" id="KW-1185">Reference proteome</keyword>
<evidence type="ECO:0000313" key="1">
    <source>
        <dbReference type="EMBL" id="KAG4417083.1"/>
    </source>
</evidence>
<organism evidence="1 2">
    <name type="scientific">Cadophora malorum</name>
    <dbReference type="NCBI Taxonomy" id="108018"/>
    <lineage>
        <taxon>Eukaryota</taxon>
        <taxon>Fungi</taxon>
        <taxon>Dikarya</taxon>
        <taxon>Ascomycota</taxon>
        <taxon>Pezizomycotina</taxon>
        <taxon>Leotiomycetes</taxon>
        <taxon>Helotiales</taxon>
        <taxon>Ploettnerulaceae</taxon>
        <taxon>Cadophora</taxon>
    </lineage>
</organism>
<dbReference type="Proteomes" id="UP000664132">
    <property type="component" value="Unassembled WGS sequence"/>
</dbReference>
<dbReference type="EMBL" id="JAFJYH010000165">
    <property type="protein sequence ID" value="KAG4417083.1"/>
    <property type="molecule type" value="Genomic_DNA"/>
</dbReference>
<protein>
    <recommendedName>
        <fullName evidence="3">F-box domain-containing protein</fullName>
    </recommendedName>
</protein>
<sequence>MELTKNHISSDGEATGTQLLSSHNIATKDITTSFSCELNKMKATLFSRPDRKESPTTLLDLPKTVFWCIIDFLSPQDATLLYLCTKALHNSELLTRSRQNSIPPRKPKTSSFAPSVPTLRHHFLNLLSRDLPSHIYFPTCDILHTPEPSSNPECDSRRYLPGLADFQFPRLGVALTIDLAMKQYHLGQGYTLALDLLSGSTTSHMTPRQNMLCTTAAKVINGRLVLRLQQWTFHQQNRWNSNLNLNSISNFASAWKKKKKKECVVRHEWYFEHARERRVDLHISSGSMEMAYQTYEKLVDEAKQLFHELDQCWCTWKEGNTLISNRERMRREGLGLKTARFARVQTGPYLDEHGIYNWSSREQNWVIGRKSFGWKGSASVFTLWTVFGDCEGDSNWRRNCVPGRSMCPFVVEKRIRSPGTLTGWIMLMKALAETKPYGSFWRGRMCSM</sequence>
<accession>A0A8H7TE06</accession>
<comment type="caution">
    <text evidence="1">The sequence shown here is derived from an EMBL/GenBank/DDBJ whole genome shotgun (WGS) entry which is preliminary data.</text>
</comment>
<reference evidence="1" key="1">
    <citation type="submission" date="2021-02" db="EMBL/GenBank/DDBJ databases">
        <title>Genome sequence Cadophora malorum strain M34.</title>
        <authorList>
            <person name="Stefanovic E."/>
            <person name="Vu D."/>
            <person name="Scully C."/>
            <person name="Dijksterhuis J."/>
            <person name="Roader J."/>
            <person name="Houbraken J."/>
        </authorList>
    </citation>
    <scope>NUCLEOTIDE SEQUENCE</scope>
    <source>
        <strain evidence="1">M34</strain>
    </source>
</reference>
<proteinExistence type="predicted"/>
<evidence type="ECO:0008006" key="3">
    <source>
        <dbReference type="Google" id="ProtNLM"/>
    </source>
</evidence>
<dbReference type="AlphaFoldDB" id="A0A8H7TE06"/>